<sequence length="58" mass="6610">PFIVSMFTLILMMSVLTTCATVWRIRKVQNRLKHREISTVSSPLSGAIRVLIETGLMY</sequence>
<name>A0A9P5XF75_9AGAR</name>
<keyword evidence="1" id="KW-0472">Membrane</keyword>
<reference evidence="2" key="1">
    <citation type="submission" date="2020-11" db="EMBL/GenBank/DDBJ databases">
        <authorList>
            <consortium name="DOE Joint Genome Institute"/>
            <person name="Ahrendt S."/>
            <person name="Riley R."/>
            <person name="Andreopoulos W."/>
            <person name="Labutti K."/>
            <person name="Pangilinan J."/>
            <person name="Ruiz-Duenas F.J."/>
            <person name="Barrasa J.M."/>
            <person name="Sanchez-Garcia M."/>
            <person name="Camarero S."/>
            <person name="Miyauchi S."/>
            <person name="Serrano A."/>
            <person name="Linde D."/>
            <person name="Babiker R."/>
            <person name="Drula E."/>
            <person name="Ayuso-Fernandez I."/>
            <person name="Pacheco R."/>
            <person name="Padilla G."/>
            <person name="Ferreira P."/>
            <person name="Barriuso J."/>
            <person name="Kellner H."/>
            <person name="Castanera R."/>
            <person name="Alfaro M."/>
            <person name="Ramirez L."/>
            <person name="Pisabarro A.G."/>
            <person name="Kuo A."/>
            <person name="Tritt A."/>
            <person name="Lipzen A."/>
            <person name="He G."/>
            <person name="Yan M."/>
            <person name="Ng V."/>
            <person name="Cullen D."/>
            <person name="Martin F."/>
            <person name="Rosso M.-N."/>
            <person name="Henrissat B."/>
            <person name="Hibbett D."/>
            <person name="Martinez A.T."/>
            <person name="Grigoriev I.V."/>
        </authorList>
    </citation>
    <scope>NUCLEOTIDE SEQUENCE</scope>
    <source>
        <strain evidence="2">MF-IS2</strain>
    </source>
</reference>
<feature type="transmembrane region" description="Helical" evidence="1">
    <location>
        <begin position="6"/>
        <end position="25"/>
    </location>
</feature>
<accession>A0A9P5XF75</accession>
<evidence type="ECO:0000313" key="2">
    <source>
        <dbReference type="EMBL" id="KAF9448691.1"/>
    </source>
</evidence>
<keyword evidence="3" id="KW-1185">Reference proteome</keyword>
<protein>
    <submittedName>
        <fullName evidence="2">Uncharacterized protein</fullName>
    </submittedName>
</protein>
<comment type="caution">
    <text evidence="2">The sequence shown here is derived from an EMBL/GenBank/DDBJ whole genome shotgun (WGS) entry which is preliminary data.</text>
</comment>
<keyword evidence="1" id="KW-1133">Transmembrane helix</keyword>
<organism evidence="2 3">
    <name type="scientific">Macrolepiota fuliginosa MF-IS2</name>
    <dbReference type="NCBI Taxonomy" id="1400762"/>
    <lineage>
        <taxon>Eukaryota</taxon>
        <taxon>Fungi</taxon>
        <taxon>Dikarya</taxon>
        <taxon>Basidiomycota</taxon>
        <taxon>Agaricomycotina</taxon>
        <taxon>Agaricomycetes</taxon>
        <taxon>Agaricomycetidae</taxon>
        <taxon>Agaricales</taxon>
        <taxon>Agaricineae</taxon>
        <taxon>Agaricaceae</taxon>
        <taxon>Macrolepiota</taxon>
    </lineage>
</organism>
<feature type="non-terminal residue" evidence="2">
    <location>
        <position position="1"/>
    </location>
</feature>
<dbReference type="Proteomes" id="UP000807342">
    <property type="component" value="Unassembled WGS sequence"/>
</dbReference>
<proteinExistence type="predicted"/>
<gene>
    <name evidence="2" type="ORF">P691DRAFT_633900</name>
</gene>
<dbReference type="AlphaFoldDB" id="A0A9P5XF75"/>
<dbReference type="EMBL" id="MU151153">
    <property type="protein sequence ID" value="KAF9448691.1"/>
    <property type="molecule type" value="Genomic_DNA"/>
</dbReference>
<evidence type="ECO:0000256" key="1">
    <source>
        <dbReference type="SAM" id="Phobius"/>
    </source>
</evidence>
<evidence type="ECO:0000313" key="3">
    <source>
        <dbReference type="Proteomes" id="UP000807342"/>
    </source>
</evidence>
<feature type="non-terminal residue" evidence="2">
    <location>
        <position position="58"/>
    </location>
</feature>
<keyword evidence="1" id="KW-0812">Transmembrane</keyword>